<reference evidence="4 5" key="1">
    <citation type="submission" date="2013-12" db="EMBL/GenBank/DDBJ databases">
        <authorList>
            <person name="Stott M."/>
        </authorList>
    </citation>
    <scope>NUCLEOTIDE SEQUENCE [LARGE SCALE GENOMIC DNA]</scope>
    <source>
        <strain evidence="4 5">K22</strain>
    </source>
</reference>
<evidence type="ECO:0000259" key="3">
    <source>
        <dbReference type="Pfam" id="PF01557"/>
    </source>
</evidence>
<name>A0A0B6WVB7_9BACT</name>
<dbReference type="InterPro" id="IPR051121">
    <property type="entry name" value="FAH"/>
</dbReference>
<dbReference type="SUPFAM" id="SSF56529">
    <property type="entry name" value="FAH"/>
    <property type="match status" value="1"/>
</dbReference>
<dbReference type="GO" id="GO:0046872">
    <property type="term" value="F:metal ion binding"/>
    <property type="evidence" value="ECO:0007669"/>
    <property type="project" value="UniProtKB-KW"/>
</dbReference>
<gene>
    <name evidence="4" type="ORF">PYK22_01033</name>
</gene>
<keyword evidence="2" id="KW-0479">Metal-binding</keyword>
<dbReference type="Gene3D" id="3.90.850.10">
    <property type="entry name" value="Fumarylacetoacetase-like, C-terminal domain"/>
    <property type="match status" value="1"/>
</dbReference>
<feature type="domain" description="Fumarylacetoacetase-like C-terminal" evidence="3">
    <location>
        <begin position="74"/>
        <end position="279"/>
    </location>
</feature>
<evidence type="ECO:0000313" key="5">
    <source>
        <dbReference type="Proteomes" id="UP000031518"/>
    </source>
</evidence>
<dbReference type="PANTHER" id="PTHR42796">
    <property type="entry name" value="FUMARYLACETOACETATE HYDROLASE DOMAIN-CONTAINING PROTEIN 2A-RELATED"/>
    <property type="match status" value="1"/>
</dbReference>
<dbReference type="InterPro" id="IPR011234">
    <property type="entry name" value="Fumarylacetoacetase-like_C"/>
</dbReference>
<dbReference type="EMBL" id="CBXV010000004">
    <property type="protein sequence ID" value="CDM65036.1"/>
    <property type="molecule type" value="Genomic_DNA"/>
</dbReference>
<comment type="similarity">
    <text evidence="1">Belongs to the FAH family.</text>
</comment>
<dbReference type="FunFam" id="3.90.850.10:FF:000002">
    <property type="entry name" value="2-hydroxyhepta-2,4-diene-1,7-dioate isomerase"/>
    <property type="match status" value="1"/>
</dbReference>
<sequence>MKLFRFGAVEREKPGVVWHGRHLDVSAFGEDYDEHFFATDGLHRLARWLEKEAERCPAVDEAVRFGPCIARPSKIVCVGLNYRGHAAETNAPIPREPVLFFKATSALCGANDDLILPRGSEKTDWEVELAVVIGRRAKYVERDEAIAYVAGYALHNDYSEREYQLERGGQWVKGKSCDTFAPLGPYLVTRDEVPDPHDLRLWLKVNGELMQEANTSDLIFDIPTLISYTSQFMTLLPGDVISTGTPAGVGLGRKPPRYLRHGDVVEAGIDGLGTSFQRVIAYERYAETRE</sequence>
<dbReference type="Pfam" id="PF01557">
    <property type="entry name" value="FAA_hydrolase"/>
    <property type="match status" value="1"/>
</dbReference>
<evidence type="ECO:0000256" key="1">
    <source>
        <dbReference type="ARBA" id="ARBA00010211"/>
    </source>
</evidence>
<evidence type="ECO:0000256" key="2">
    <source>
        <dbReference type="ARBA" id="ARBA00022723"/>
    </source>
</evidence>
<dbReference type="AlphaFoldDB" id="A0A0B6WVB7"/>
<dbReference type="Proteomes" id="UP000031518">
    <property type="component" value="Unassembled WGS sequence"/>
</dbReference>
<dbReference type="InterPro" id="IPR036663">
    <property type="entry name" value="Fumarylacetoacetase_C_sf"/>
</dbReference>
<dbReference type="GO" id="GO:0016853">
    <property type="term" value="F:isomerase activity"/>
    <property type="evidence" value="ECO:0007669"/>
    <property type="project" value="UniProtKB-ARBA"/>
</dbReference>
<dbReference type="STRING" id="454194.PYK22_01033"/>
<reference evidence="4 5" key="2">
    <citation type="submission" date="2015-01" db="EMBL/GenBank/DDBJ databases">
        <title>Complete genome sequence of Pyrinomonas methylaliphatogenes type strain K22T.</title>
        <authorList>
            <person name="Lee K.C.Y."/>
            <person name="Power J.F."/>
            <person name="Dunfield P.F."/>
            <person name="Morgan X.C."/>
            <person name="Huttenhower C."/>
            <person name="Stott M.B."/>
        </authorList>
    </citation>
    <scope>NUCLEOTIDE SEQUENCE [LARGE SCALE GENOMIC DNA]</scope>
    <source>
        <strain evidence="4 5">K22</strain>
    </source>
</reference>
<dbReference type="GO" id="GO:0019752">
    <property type="term" value="P:carboxylic acid metabolic process"/>
    <property type="evidence" value="ECO:0007669"/>
    <property type="project" value="UniProtKB-ARBA"/>
</dbReference>
<dbReference type="OrthoDB" id="9805307at2"/>
<accession>A0A0B6WVB7</accession>
<protein>
    <submittedName>
        <fullName evidence="4">2-keto-4-pentenoate hydratase/2-oxohepta-3-ene-1,7-dioic acid hydratase</fullName>
    </submittedName>
</protein>
<dbReference type="RefSeq" id="WP_041975095.1">
    <property type="nucleotide sequence ID" value="NZ_CBXV010000004.1"/>
</dbReference>
<proteinExistence type="inferred from homology"/>
<organism evidence="4 5">
    <name type="scientific">Pyrinomonas methylaliphatogenes</name>
    <dbReference type="NCBI Taxonomy" id="454194"/>
    <lineage>
        <taxon>Bacteria</taxon>
        <taxon>Pseudomonadati</taxon>
        <taxon>Acidobacteriota</taxon>
        <taxon>Blastocatellia</taxon>
        <taxon>Blastocatellales</taxon>
        <taxon>Pyrinomonadaceae</taxon>
        <taxon>Pyrinomonas</taxon>
    </lineage>
</organism>
<dbReference type="PANTHER" id="PTHR42796:SF4">
    <property type="entry name" value="FUMARYLACETOACETATE HYDROLASE DOMAIN-CONTAINING PROTEIN 2A"/>
    <property type="match status" value="1"/>
</dbReference>
<evidence type="ECO:0000313" key="4">
    <source>
        <dbReference type="EMBL" id="CDM65036.1"/>
    </source>
</evidence>
<keyword evidence="5" id="KW-1185">Reference proteome</keyword>